<evidence type="ECO:0000313" key="2">
    <source>
        <dbReference type="Proteomes" id="UP001367508"/>
    </source>
</evidence>
<keyword evidence="2" id="KW-1185">Reference proteome</keyword>
<protein>
    <submittedName>
        <fullName evidence="1">Uncharacterized protein</fullName>
    </submittedName>
</protein>
<evidence type="ECO:0000313" key="1">
    <source>
        <dbReference type="EMBL" id="KAK7361687.1"/>
    </source>
</evidence>
<proteinExistence type="predicted"/>
<dbReference type="AlphaFoldDB" id="A0AAN9N0G1"/>
<gene>
    <name evidence="1" type="ORF">VNO77_03761</name>
</gene>
<name>A0AAN9N0G1_CANGL</name>
<sequence>MVPPIVRRFTLGPSPYPTFMPCVGGFAPSTLLAQPMEREKLPRDSLHGLGTRIRLHINCLYEPADSHVHGWGWFLAWEFIASFAPSLPLITRSGLTSTLPLVITRRAKVQGGFPHRTCWRVCLTLGASALRVPRVRVQYVRPFERDLPNGLGSFLFFIFQEQTTQGSHPSIYADLEQEQGDLSTTTPFRPCARVDNVSGVEIYCASNE</sequence>
<dbReference type="EMBL" id="JAYMYQ010000001">
    <property type="protein sequence ID" value="KAK7361687.1"/>
    <property type="molecule type" value="Genomic_DNA"/>
</dbReference>
<reference evidence="1 2" key="1">
    <citation type="submission" date="2024-01" db="EMBL/GenBank/DDBJ databases">
        <title>The genomes of 5 underutilized Papilionoideae crops provide insights into root nodulation and disease resistanc.</title>
        <authorList>
            <person name="Jiang F."/>
        </authorList>
    </citation>
    <scope>NUCLEOTIDE SEQUENCE [LARGE SCALE GENOMIC DNA]</scope>
    <source>
        <strain evidence="1">LVBAO_FW01</strain>
        <tissue evidence="1">Leaves</tissue>
    </source>
</reference>
<organism evidence="1 2">
    <name type="scientific">Canavalia gladiata</name>
    <name type="common">Sword bean</name>
    <name type="synonym">Dolichos gladiatus</name>
    <dbReference type="NCBI Taxonomy" id="3824"/>
    <lineage>
        <taxon>Eukaryota</taxon>
        <taxon>Viridiplantae</taxon>
        <taxon>Streptophyta</taxon>
        <taxon>Embryophyta</taxon>
        <taxon>Tracheophyta</taxon>
        <taxon>Spermatophyta</taxon>
        <taxon>Magnoliopsida</taxon>
        <taxon>eudicotyledons</taxon>
        <taxon>Gunneridae</taxon>
        <taxon>Pentapetalae</taxon>
        <taxon>rosids</taxon>
        <taxon>fabids</taxon>
        <taxon>Fabales</taxon>
        <taxon>Fabaceae</taxon>
        <taxon>Papilionoideae</taxon>
        <taxon>50 kb inversion clade</taxon>
        <taxon>NPAAA clade</taxon>
        <taxon>indigoferoid/millettioid clade</taxon>
        <taxon>Phaseoleae</taxon>
        <taxon>Canavalia</taxon>
    </lineage>
</organism>
<comment type="caution">
    <text evidence="1">The sequence shown here is derived from an EMBL/GenBank/DDBJ whole genome shotgun (WGS) entry which is preliminary data.</text>
</comment>
<dbReference type="Proteomes" id="UP001367508">
    <property type="component" value="Unassembled WGS sequence"/>
</dbReference>
<accession>A0AAN9N0G1</accession>